<dbReference type="GeneID" id="14866696"/>
<gene>
    <name evidence="1" type="ORF">DFA_11008</name>
</gene>
<dbReference type="AlphaFoldDB" id="F4QC10"/>
<organism evidence="1 2">
    <name type="scientific">Cavenderia fasciculata</name>
    <name type="common">Slime mold</name>
    <name type="synonym">Dictyostelium fasciculatum</name>
    <dbReference type="NCBI Taxonomy" id="261658"/>
    <lineage>
        <taxon>Eukaryota</taxon>
        <taxon>Amoebozoa</taxon>
        <taxon>Evosea</taxon>
        <taxon>Eumycetozoa</taxon>
        <taxon>Dictyostelia</taxon>
        <taxon>Acytosteliales</taxon>
        <taxon>Cavenderiaceae</taxon>
        <taxon>Cavenderia</taxon>
    </lineage>
</organism>
<protein>
    <submittedName>
        <fullName evidence="1">Uncharacterized protein</fullName>
    </submittedName>
</protein>
<proteinExistence type="predicted"/>
<dbReference type="RefSeq" id="XP_004351256.1">
    <property type="nucleotide sequence ID" value="XM_004351204.1"/>
</dbReference>
<dbReference type="Proteomes" id="UP000007797">
    <property type="component" value="Unassembled WGS sequence"/>
</dbReference>
<keyword evidence="2" id="KW-1185">Reference proteome</keyword>
<dbReference type="EMBL" id="GL883028">
    <property type="protein sequence ID" value="EGG14748.1"/>
    <property type="molecule type" value="Genomic_DNA"/>
</dbReference>
<name>F4QC10_CACFS</name>
<dbReference type="STRING" id="1054147.F4QC10"/>
<accession>F4QC10</accession>
<evidence type="ECO:0000313" key="2">
    <source>
        <dbReference type="Proteomes" id="UP000007797"/>
    </source>
</evidence>
<evidence type="ECO:0000313" key="1">
    <source>
        <dbReference type="EMBL" id="EGG14748.1"/>
    </source>
</evidence>
<dbReference type="KEGG" id="dfa:DFA_11008"/>
<reference evidence="2" key="1">
    <citation type="journal article" date="2011" name="Genome Res.">
        <title>Phylogeny-wide analysis of social amoeba genomes highlights ancient origins for complex intercellular communication.</title>
        <authorList>
            <person name="Heidel A.J."/>
            <person name="Lawal H.M."/>
            <person name="Felder M."/>
            <person name="Schilde C."/>
            <person name="Helps N.R."/>
            <person name="Tunggal B."/>
            <person name="Rivero F."/>
            <person name="John U."/>
            <person name="Schleicher M."/>
            <person name="Eichinger L."/>
            <person name="Platzer M."/>
            <person name="Noegel A.A."/>
            <person name="Schaap P."/>
            <person name="Gloeckner G."/>
        </authorList>
    </citation>
    <scope>NUCLEOTIDE SEQUENCE [LARGE SCALE GENOMIC DNA]</scope>
    <source>
        <strain evidence="2">SH3</strain>
    </source>
</reference>
<sequence>MQHNNILLKDYSQGVLEYCLPWFIIARILKEACETIDICTCVYKGIVKSTLCKDKSKRWKRSLGLVSKRVFLYVSTTLFTNIVLEPFDDDQLKEWWNHIKDDHCIIKKVTTLTILPGKSFTKLKDLFNHYSSSSDSSTIDLLCGVEKLHYKGTSLTRTDNLDELTNALPNLKSIVHYSDTNINTITTFFTRFINLTSINLLCTSYSSSDFLHQIPTLLLLKPGTRITKIILPEHFDWDLLDKGVKQNLQVVSSMYPDFNQDFSSLRHIVYIRTFLIKQAGISVPQSARKVTFTTHKQGLIASLADNSHIQTVRFKNISNYKYVAQYDRLDLEIIQSSMPIRNTIKRIIIDSSVNILESNVIRFKELGYEYLGSTISNTSFNKLQFKLIQSQDNNHISLCNKYNYLYCKQHYTAKGSDCQSISRTKLWRH</sequence>